<sequence>MTSNKPTTFSTSIGAKEDVSFMVEHVSTHPSISLASTTSKCYTSSTSFKSLQSVFGKPTKQIDFDGDDNIMLVTIVQSFSLEEQIDAFAKAVEILTKSDQEQKTQLTNLLNKLEKRPTCGATNLLRSMSELEKQTTPQETLSKPKTRNLFLQWSLVIRSSDGQPKVLTENDNDSAGPGVTSCQPDLTQPIGRDQPPRHQWSSLTASATDKFRSEYSARSPKIAPEKSRISRLPGVELDSWLWEGNAFTTGPPPSVV</sequence>
<evidence type="ECO:0000256" key="1">
    <source>
        <dbReference type="SAM" id="MobiDB-lite"/>
    </source>
</evidence>
<comment type="caution">
    <text evidence="2">The sequence shown here is derived from an EMBL/GenBank/DDBJ whole genome shotgun (WGS) entry which is preliminary data.</text>
</comment>
<evidence type="ECO:0000313" key="2">
    <source>
        <dbReference type="EMBL" id="THG11271.1"/>
    </source>
</evidence>
<keyword evidence="3" id="KW-1185">Reference proteome</keyword>
<reference evidence="2 3" key="1">
    <citation type="journal article" date="2018" name="Proc. Natl. Acad. Sci. U.S.A.">
        <title>Draft genome sequence of Camellia sinensis var. sinensis provides insights into the evolution of the tea genome and tea quality.</title>
        <authorList>
            <person name="Wei C."/>
            <person name="Yang H."/>
            <person name="Wang S."/>
            <person name="Zhao J."/>
            <person name="Liu C."/>
            <person name="Gao L."/>
            <person name="Xia E."/>
            <person name="Lu Y."/>
            <person name="Tai Y."/>
            <person name="She G."/>
            <person name="Sun J."/>
            <person name="Cao H."/>
            <person name="Tong W."/>
            <person name="Gao Q."/>
            <person name="Li Y."/>
            <person name="Deng W."/>
            <person name="Jiang X."/>
            <person name="Wang W."/>
            <person name="Chen Q."/>
            <person name="Zhang S."/>
            <person name="Li H."/>
            <person name="Wu J."/>
            <person name="Wang P."/>
            <person name="Li P."/>
            <person name="Shi C."/>
            <person name="Zheng F."/>
            <person name="Jian J."/>
            <person name="Huang B."/>
            <person name="Shan D."/>
            <person name="Shi M."/>
            <person name="Fang C."/>
            <person name="Yue Y."/>
            <person name="Li F."/>
            <person name="Li D."/>
            <person name="Wei S."/>
            <person name="Han B."/>
            <person name="Jiang C."/>
            <person name="Yin Y."/>
            <person name="Xia T."/>
            <person name="Zhang Z."/>
            <person name="Bennetzen J.L."/>
            <person name="Zhao S."/>
            <person name="Wan X."/>
        </authorList>
    </citation>
    <scope>NUCLEOTIDE SEQUENCE [LARGE SCALE GENOMIC DNA]</scope>
    <source>
        <strain evidence="3">cv. Shuchazao</strain>
        <tissue evidence="2">Leaf</tissue>
    </source>
</reference>
<name>A0A4S4E5L3_CAMSN</name>
<feature type="region of interest" description="Disordered" evidence="1">
    <location>
        <begin position="168"/>
        <end position="201"/>
    </location>
</feature>
<gene>
    <name evidence="2" type="ORF">TEA_018784</name>
</gene>
<dbReference type="EMBL" id="SDRB02007360">
    <property type="protein sequence ID" value="THG11271.1"/>
    <property type="molecule type" value="Genomic_DNA"/>
</dbReference>
<evidence type="ECO:0000313" key="3">
    <source>
        <dbReference type="Proteomes" id="UP000306102"/>
    </source>
</evidence>
<dbReference type="Proteomes" id="UP000306102">
    <property type="component" value="Unassembled WGS sequence"/>
</dbReference>
<dbReference type="AlphaFoldDB" id="A0A4S4E5L3"/>
<organism evidence="2 3">
    <name type="scientific">Camellia sinensis var. sinensis</name>
    <name type="common">China tea</name>
    <dbReference type="NCBI Taxonomy" id="542762"/>
    <lineage>
        <taxon>Eukaryota</taxon>
        <taxon>Viridiplantae</taxon>
        <taxon>Streptophyta</taxon>
        <taxon>Embryophyta</taxon>
        <taxon>Tracheophyta</taxon>
        <taxon>Spermatophyta</taxon>
        <taxon>Magnoliopsida</taxon>
        <taxon>eudicotyledons</taxon>
        <taxon>Gunneridae</taxon>
        <taxon>Pentapetalae</taxon>
        <taxon>asterids</taxon>
        <taxon>Ericales</taxon>
        <taxon>Theaceae</taxon>
        <taxon>Camellia</taxon>
    </lineage>
</organism>
<proteinExistence type="predicted"/>
<accession>A0A4S4E5L3</accession>
<protein>
    <submittedName>
        <fullName evidence="2">Uncharacterized protein</fullName>
    </submittedName>
</protein>